<evidence type="ECO:0000313" key="2">
    <source>
        <dbReference type="EMBL" id="SMH38887.1"/>
    </source>
</evidence>
<keyword evidence="1" id="KW-0802">TPR repeat</keyword>
<evidence type="ECO:0000313" key="3">
    <source>
        <dbReference type="Proteomes" id="UP000193435"/>
    </source>
</evidence>
<dbReference type="Gene3D" id="1.25.40.10">
    <property type="entry name" value="Tetratricopeptide repeat domain"/>
    <property type="match status" value="2"/>
</dbReference>
<dbReference type="OrthoDB" id="2329209at2"/>
<dbReference type="InterPro" id="IPR011990">
    <property type="entry name" value="TPR-like_helical_dom_sf"/>
</dbReference>
<dbReference type="AlphaFoldDB" id="A0A1X7NNS6"/>
<dbReference type="Pfam" id="PF13181">
    <property type="entry name" value="TPR_8"/>
    <property type="match status" value="1"/>
</dbReference>
<organism evidence="2 3">
    <name type="scientific">Carnobacterium iners</name>
    <dbReference type="NCBI Taxonomy" id="1073423"/>
    <lineage>
        <taxon>Bacteria</taxon>
        <taxon>Bacillati</taxon>
        <taxon>Bacillota</taxon>
        <taxon>Bacilli</taxon>
        <taxon>Lactobacillales</taxon>
        <taxon>Carnobacteriaceae</taxon>
        <taxon>Carnobacterium</taxon>
    </lineage>
</organism>
<dbReference type="Pfam" id="PF14559">
    <property type="entry name" value="TPR_19"/>
    <property type="match status" value="1"/>
</dbReference>
<dbReference type="EMBL" id="FXBJ01000002">
    <property type="protein sequence ID" value="SMH38887.1"/>
    <property type="molecule type" value="Genomic_DNA"/>
</dbReference>
<dbReference type="STRING" id="1073423.SAMN04488700_2187"/>
<accession>A0A1X7NNS6</accession>
<dbReference type="PROSITE" id="PS50005">
    <property type="entry name" value="TPR"/>
    <property type="match status" value="1"/>
</dbReference>
<dbReference type="Proteomes" id="UP000193435">
    <property type="component" value="Unassembled WGS sequence"/>
</dbReference>
<evidence type="ECO:0000256" key="1">
    <source>
        <dbReference type="PROSITE-ProRule" id="PRU00339"/>
    </source>
</evidence>
<name>A0A1X7NNS6_9LACT</name>
<dbReference type="SUPFAM" id="SSF81901">
    <property type="entry name" value="HCP-like"/>
    <property type="match status" value="1"/>
</dbReference>
<reference evidence="2 3" key="1">
    <citation type="submission" date="2017-04" db="EMBL/GenBank/DDBJ databases">
        <authorList>
            <person name="Afonso C.L."/>
            <person name="Miller P.J."/>
            <person name="Scott M.A."/>
            <person name="Spackman E."/>
            <person name="Goraichik I."/>
            <person name="Dimitrov K.M."/>
            <person name="Suarez D.L."/>
            <person name="Swayne D.E."/>
        </authorList>
    </citation>
    <scope>NUCLEOTIDE SEQUENCE [LARGE SCALE GENOMIC DNA]</scope>
    <source>
        <strain evidence="2 3">LMG26642</strain>
    </source>
</reference>
<feature type="repeat" description="TPR" evidence="1">
    <location>
        <begin position="138"/>
        <end position="171"/>
    </location>
</feature>
<sequence length="238" mass="27789">MNQNHKAFQLWENGQLNEAIQLLFKEIEKNSENSDAYCNLASLLILAKKYEDAQVVLETALKKYPKQLELLYAFGNLYYHKNNAIKALDYFIKVFNGNEVRLKEDATIMIGQCYLVLNNPKKALVYLLLAHENNKKDNSVILLLGDCMMQISYFNEAKNYYIKSLKLSPDNDEALFKRGLVGAALKEKSENFTSFFEKSKELDPKKYEERLYQLKEIESFIFSQNNNIKKETYDRRDG</sequence>
<keyword evidence="3" id="KW-1185">Reference proteome</keyword>
<dbReference type="SMART" id="SM00028">
    <property type="entry name" value="TPR"/>
    <property type="match status" value="4"/>
</dbReference>
<dbReference type="PANTHER" id="PTHR12558:SF13">
    <property type="entry name" value="CELL DIVISION CYCLE PROTEIN 27 HOMOLOG"/>
    <property type="match status" value="1"/>
</dbReference>
<dbReference type="InterPro" id="IPR019734">
    <property type="entry name" value="TPR_rpt"/>
</dbReference>
<dbReference type="PANTHER" id="PTHR12558">
    <property type="entry name" value="CELL DIVISION CYCLE 16,23,27"/>
    <property type="match status" value="1"/>
</dbReference>
<dbReference type="RefSeq" id="WP_085560219.1">
    <property type="nucleotide sequence ID" value="NZ_FOAH01000009.1"/>
</dbReference>
<protein>
    <submittedName>
        <fullName evidence="2">Tetratricopeptide repeat-containing protein</fullName>
    </submittedName>
</protein>
<proteinExistence type="predicted"/>
<gene>
    <name evidence="2" type="ORF">SAMN04488700_2187</name>
</gene>